<evidence type="ECO:0000313" key="4">
    <source>
        <dbReference type="Proteomes" id="UP000300879"/>
    </source>
</evidence>
<accession>A0A4P8XIW7</accession>
<dbReference type="PANTHER" id="PTHR34047:SF8">
    <property type="entry name" value="PROTEIN YKFC"/>
    <property type="match status" value="1"/>
</dbReference>
<dbReference type="AlphaFoldDB" id="A0A4P8XIW7"/>
<dbReference type="InterPro" id="IPR024937">
    <property type="entry name" value="Domain_X"/>
</dbReference>
<evidence type="ECO:0000313" key="3">
    <source>
        <dbReference type="EMBL" id="QCT02173.1"/>
    </source>
</evidence>
<dbReference type="SUPFAM" id="SSF56672">
    <property type="entry name" value="DNA/RNA polymerases"/>
    <property type="match status" value="1"/>
</dbReference>
<name>A0A4P8XIW7_9BACL</name>
<protein>
    <submittedName>
        <fullName evidence="3">Group II intron-encoded protein LtrA</fullName>
    </submittedName>
</protein>
<dbReference type="Pfam" id="PF01348">
    <property type="entry name" value="Intron_maturas2"/>
    <property type="match status" value="1"/>
</dbReference>
<dbReference type="EMBL" id="CP040396">
    <property type="protein sequence ID" value="QCT02173.1"/>
    <property type="molecule type" value="Genomic_DNA"/>
</dbReference>
<dbReference type="InterPro" id="IPR051083">
    <property type="entry name" value="GrpII_Intron_Splice-Mob/Def"/>
</dbReference>
<evidence type="ECO:0000259" key="1">
    <source>
        <dbReference type="Pfam" id="PF00078"/>
    </source>
</evidence>
<feature type="domain" description="Reverse transcriptase" evidence="1">
    <location>
        <begin position="101"/>
        <end position="299"/>
    </location>
</feature>
<evidence type="ECO:0000259" key="2">
    <source>
        <dbReference type="Pfam" id="PF01348"/>
    </source>
</evidence>
<reference evidence="3 4" key="1">
    <citation type="submission" date="2019-05" db="EMBL/GenBank/DDBJ databases">
        <authorList>
            <person name="Chen C."/>
        </authorList>
    </citation>
    <scope>NUCLEOTIDE SEQUENCE [LARGE SCALE GENOMIC DNA]</scope>
    <source>
        <strain evidence="3 4">HB172198</strain>
    </source>
</reference>
<keyword evidence="4" id="KW-1185">Reference proteome</keyword>
<dbReference type="InterPro" id="IPR043502">
    <property type="entry name" value="DNA/RNA_pol_sf"/>
</dbReference>
<sequence>MNSGEALYLLTKISSEKPDYVYKRLYRHFYNPDFYVRAYDLLHAKEDQVAGRGGNGAVPPRIEDINGIIERMRDESYQPQPVNRAGGANKNSKPEFLVTSSYADRLIVEICRLLLTAIYEPLFEDSSHGFRPNRSCHTALQEAKLHFKDAPWLIQGEIRGYCTDFSRHKLISLLQDKIDDAKFIRLIWKLLRAGYLEDWKHGRTYSGTPLGGALSSVLANIYWHPFDQWISSNPSPGPGRIHCIRYGDTFVTAVWGSKESCTALAAEMKAFISRELKLPGGVTQVAHASDGVCFLGHILRLKNGWNSQTGFKNAYSTDRGTIELYMPQDTVRRFVSKHKLVKNIDDKSWRMLHAPALLHRPDAQIVAWYNVRLLGLYHFYQMAVNVSTYLQQLSYVMEYSCLATLAHKYQSSTSRVKEKLKEGRSWGVPVQSRNGERRVLYFHRGGFPRTHSPYLAADPDLDPGWSDAAR</sequence>
<dbReference type="CDD" id="cd01651">
    <property type="entry name" value="RT_G2_intron"/>
    <property type="match status" value="1"/>
</dbReference>
<dbReference type="KEGG" id="palo:E6C60_1457"/>
<organism evidence="3 4">
    <name type="scientific">Paenibacillus algicola</name>
    <dbReference type="NCBI Taxonomy" id="2565926"/>
    <lineage>
        <taxon>Bacteria</taxon>
        <taxon>Bacillati</taxon>
        <taxon>Bacillota</taxon>
        <taxon>Bacilli</taxon>
        <taxon>Bacillales</taxon>
        <taxon>Paenibacillaceae</taxon>
        <taxon>Paenibacillus</taxon>
    </lineage>
</organism>
<dbReference type="Pfam" id="PF00078">
    <property type="entry name" value="RVT_1"/>
    <property type="match status" value="1"/>
</dbReference>
<gene>
    <name evidence="3" type="ORF">E6C60_1457</name>
</gene>
<feature type="domain" description="Domain X" evidence="2">
    <location>
        <begin position="324"/>
        <end position="415"/>
    </location>
</feature>
<dbReference type="InterPro" id="IPR000477">
    <property type="entry name" value="RT_dom"/>
</dbReference>
<proteinExistence type="predicted"/>
<dbReference type="PANTHER" id="PTHR34047">
    <property type="entry name" value="NUCLEAR INTRON MATURASE 1, MITOCHONDRIAL-RELATED"/>
    <property type="match status" value="1"/>
</dbReference>
<dbReference type="Proteomes" id="UP000300879">
    <property type="component" value="Chromosome"/>
</dbReference>
<dbReference type="RefSeq" id="WP_175415239.1">
    <property type="nucleotide sequence ID" value="NZ_CP040396.1"/>
</dbReference>
<dbReference type="GO" id="GO:0006397">
    <property type="term" value="P:mRNA processing"/>
    <property type="evidence" value="ECO:0007669"/>
    <property type="project" value="InterPro"/>
</dbReference>